<dbReference type="PANTHER" id="PTHR19920">
    <property type="entry name" value="WD40 PROTEIN CIAO1"/>
    <property type="match status" value="1"/>
</dbReference>
<accession>A0A2T9YRH5</accession>
<comment type="caution">
    <text evidence="2">The sequence shown here is derived from an EMBL/GenBank/DDBJ whole genome shotgun (WGS) entry which is preliminary data.</text>
</comment>
<dbReference type="InterPro" id="IPR036322">
    <property type="entry name" value="WD40_repeat_dom_sf"/>
</dbReference>
<dbReference type="PROSITE" id="PS50294">
    <property type="entry name" value="WD_REPEATS_REGION"/>
    <property type="match status" value="3"/>
</dbReference>
<dbReference type="OrthoDB" id="284782at2759"/>
<dbReference type="Gene3D" id="2.130.10.10">
    <property type="entry name" value="YVTN repeat-like/Quinoprotein amine dehydrogenase"/>
    <property type="match status" value="2"/>
</dbReference>
<keyword evidence="3" id="KW-1185">Reference proteome</keyword>
<protein>
    <recommendedName>
        <fullName evidence="4">Cytosolic iron-sulfur protein assembly protein 1</fullName>
    </recommendedName>
</protein>
<feature type="repeat" description="WD" evidence="1">
    <location>
        <begin position="183"/>
        <end position="215"/>
    </location>
</feature>
<keyword evidence="1" id="KW-0853">WD repeat</keyword>
<dbReference type="PANTHER" id="PTHR19920:SF0">
    <property type="entry name" value="CYTOSOLIC IRON-SULFUR PROTEIN ASSEMBLY PROTEIN CIAO1-RELATED"/>
    <property type="match status" value="1"/>
</dbReference>
<dbReference type="InterPro" id="IPR015943">
    <property type="entry name" value="WD40/YVTN_repeat-like_dom_sf"/>
</dbReference>
<evidence type="ECO:0000256" key="1">
    <source>
        <dbReference type="PROSITE-ProRule" id="PRU00221"/>
    </source>
</evidence>
<dbReference type="GO" id="GO:0016226">
    <property type="term" value="P:iron-sulfur cluster assembly"/>
    <property type="evidence" value="ECO:0007669"/>
    <property type="project" value="TreeGrafter"/>
</dbReference>
<evidence type="ECO:0000313" key="2">
    <source>
        <dbReference type="EMBL" id="PVU94927.1"/>
    </source>
</evidence>
<dbReference type="SMART" id="SM00320">
    <property type="entry name" value="WD40"/>
    <property type="match status" value="5"/>
</dbReference>
<name>A0A2T9YRH5_9FUNG</name>
<dbReference type="PROSITE" id="PS50082">
    <property type="entry name" value="WD_REPEATS_2"/>
    <property type="match status" value="4"/>
</dbReference>
<dbReference type="EMBL" id="MBFR01000070">
    <property type="protein sequence ID" value="PVU94927.1"/>
    <property type="molecule type" value="Genomic_DNA"/>
</dbReference>
<dbReference type="STRING" id="133385.A0A2T9YRH5"/>
<organism evidence="2 3">
    <name type="scientific">Smittium simulii</name>
    <dbReference type="NCBI Taxonomy" id="133385"/>
    <lineage>
        <taxon>Eukaryota</taxon>
        <taxon>Fungi</taxon>
        <taxon>Fungi incertae sedis</taxon>
        <taxon>Zoopagomycota</taxon>
        <taxon>Kickxellomycotina</taxon>
        <taxon>Harpellomycetes</taxon>
        <taxon>Harpellales</taxon>
        <taxon>Legeriomycetaceae</taxon>
        <taxon>Smittium</taxon>
    </lineage>
</organism>
<feature type="repeat" description="WD" evidence="1">
    <location>
        <begin position="138"/>
        <end position="170"/>
    </location>
</feature>
<dbReference type="AlphaFoldDB" id="A0A2T9YRH5"/>
<evidence type="ECO:0008006" key="4">
    <source>
        <dbReference type="Google" id="ProtNLM"/>
    </source>
</evidence>
<feature type="repeat" description="WD" evidence="1">
    <location>
        <begin position="92"/>
        <end position="125"/>
    </location>
</feature>
<proteinExistence type="predicted"/>
<sequence>MNNLIQVAVLKGHEKQAWDAKWKKNSSCILSCSGDKSLRMWAPIKQNIPNKLSEEDIKITNQKNLSESVDEQDQMQEETIDNFSWVCLFNLEQSHQRAIRSVSFEPTSSEVFASASFDGSTGIWSKNSSGDYECFTSLEGHENEVKCVSWSPSGQLVATCGRDKSIWIWESMGEYEFECISVLMEHTQDVKALRWHPFEEILVSASYDDTIRIWKENEDDWYCSSILSGHNSTVWSVDFDPTGNYIGEILLYNKINNKYLDFIYIILKLIS</sequence>
<dbReference type="Pfam" id="PF00400">
    <property type="entry name" value="WD40"/>
    <property type="match status" value="5"/>
</dbReference>
<feature type="repeat" description="WD" evidence="1">
    <location>
        <begin position="10"/>
        <end position="41"/>
    </location>
</feature>
<dbReference type="SUPFAM" id="SSF50978">
    <property type="entry name" value="WD40 repeat-like"/>
    <property type="match status" value="1"/>
</dbReference>
<gene>
    <name evidence="2" type="ORF">BB561_002171</name>
</gene>
<dbReference type="InterPro" id="IPR001680">
    <property type="entry name" value="WD40_rpt"/>
</dbReference>
<dbReference type="Proteomes" id="UP000245383">
    <property type="component" value="Unassembled WGS sequence"/>
</dbReference>
<evidence type="ECO:0000313" key="3">
    <source>
        <dbReference type="Proteomes" id="UP000245383"/>
    </source>
</evidence>
<dbReference type="GO" id="GO:0097361">
    <property type="term" value="C:cytosolic [4Fe-4S] assembly targeting complex"/>
    <property type="evidence" value="ECO:0007669"/>
    <property type="project" value="TreeGrafter"/>
</dbReference>
<reference evidence="2 3" key="1">
    <citation type="journal article" date="2018" name="MBio">
        <title>Comparative Genomics Reveals the Core Gene Toolbox for the Fungus-Insect Symbiosis.</title>
        <authorList>
            <person name="Wang Y."/>
            <person name="Stata M."/>
            <person name="Wang W."/>
            <person name="Stajich J.E."/>
            <person name="White M.M."/>
            <person name="Moncalvo J.M."/>
        </authorList>
    </citation>
    <scope>NUCLEOTIDE SEQUENCE [LARGE SCALE GENOMIC DNA]</scope>
    <source>
        <strain evidence="2 3">SWE-8-4</strain>
    </source>
</reference>